<evidence type="ECO:0000256" key="1">
    <source>
        <dbReference type="ARBA" id="ARBA00004383"/>
    </source>
</evidence>
<evidence type="ECO:0000256" key="10">
    <source>
        <dbReference type="SAM" id="SignalP"/>
    </source>
</evidence>
<evidence type="ECO:0000256" key="8">
    <source>
        <dbReference type="ARBA" id="ARBA00022989"/>
    </source>
</evidence>
<protein>
    <submittedName>
        <fullName evidence="12">TonB family protein</fullName>
    </submittedName>
</protein>
<keyword evidence="7" id="KW-0653">Protein transport</keyword>
<feature type="chain" id="PRO_5015044219" evidence="10">
    <location>
        <begin position="22"/>
        <end position="212"/>
    </location>
</feature>
<gene>
    <name evidence="12" type="ORF">G8E09_07680</name>
</gene>
<keyword evidence="5" id="KW-0997">Cell inner membrane</keyword>
<evidence type="ECO:0000256" key="4">
    <source>
        <dbReference type="ARBA" id="ARBA00022475"/>
    </source>
</evidence>
<comment type="subcellular location">
    <subcellularLocation>
        <location evidence="1">Cell inner membrane</location>
        <topology evidence="1">Single-pass membrane protein</topology>
        <orientation evidence="1">Periplasmic side</orientation>
    </subcellularLocation>
</comment>
<dbReference type="NCBIfam" id="TIGR01352">
    <property type="entry name" value="tonB_Cterm"/>
    <property type="match status" value="1"/>
</dbReference>
<dbReference type="PANTHER" id="PTHR33446">
    <property type="entry name" value="PROTEIN TONB-RELATED"/>
    <property type="match status" value="1"/>
</dbReference>
<dbReference type="GO" id="GO:0098797">
    <property type="term" value="C:plasma membrane protein complex"/>
    <property type="evidence" value="ECO:0007669"/>
    <property type="project" value="TreeGrafter"/>
</dbReference>
<evidence type="ECO:0000259" key="11">
    <source>
        <dbReference type="PROSITE" id="PS52015"/>
    </source>
</evidence>
<feature type="domain" description="TonB C-terminal" evidence="11">
    <location>
        <begin position="29"/>
        <end position="125"/>
    </location>
</feature>
<keyword evidence="4" id="KW-1003">Cell membrane</keyword>
<dbReference type="Gene3D" id="3.30.1150.10">
    <property type="match status" value="1"/>
</dbReference>
<evidence type="ECO:0000256" key="9">
    <source>
        <dbReference type="ARBA" id="ARBA00023136"/>
    </source>
</evidence>
<comment type="similarity">
    <text evidence="2">Belongs to the TonB family.</text>
</comment>
<keyword evidence="9" id="KW-0472">Membrane</keyword>
<feature type="signal peptide" evidence="10">
    <location>
        <begin position="1"/>
        <end position="21"/>
    </location>
</feature>
<keyword evidence="10" id="KW-0732">Signal</keyword>
<keyword evidence="3" id="KW-0813">Transport</keyword>
<dbReference type="RefSeq" id="WP_057075350.1">
    <property type="nucleotide sequence ID" value="NZ_CP018909.1"/>
</dbReference>
<evidence type="ECO:0000256" key="2">
    <source>
        <dbReference type="ARBA" id="ARBA00006555"/>
    </source>
</evidence>
<dbReference type="GO" id="GO:0055085">
    <property type="term" value="P:transmembrane transport"/>
    <property type="evidence" value="ECO:0007669"/>
    <property type="project" value="InterPro"/>
</dbReference>
<dbReference type="InterPro" id="IPR037682">
    <property type="entry name" value="TonB_C"/>
</dbReference>
<dbReference type="Pfam" id="PF03544">
    <property type="entry name" value="TonB_C"/>
    <property type="match status" value="1"/>
</dbReference>
<proteinExistence type="inferred from homology"/>
<dbReference type="PROSITE" id="PS52015">
    <property type="entry name" value="TONB_CTD"/>
    <property type="match status" value="1"/>
</dbReference>
<dbReference type="PANTHER" id="PTHR33446:SF2">
    <property type="entry name" value="PROTEIN TONB"/>
    <property type="match status" value="1"/>
</dbReference>
<organism evidence="12 13">
    <name type="scientific">Acinetobacter pittii</name>
    <name type="common">Acinetobacter genomosp. 3</name>
    <dbReference type="NCBI Taxonomy" id="48296"/>
    <lineage>
        <taxon>Bacteria</taxon>
        <taxon>Pseudomonadati</taxon>
        <taxon>Pseudomonadota</taxon>
        <taxon>Gammaproteobacteria</taxon>
        <taxon>Moraxellales</taxon>
        <taxon>Moraxellaceae</taxon>
        <taxon>Acinetobacter</taxon>
        <taxon>Acinetobacter calcoaceticus/baumannii complex</taxon>
    </lineage>
</organism>
<name>A0A0R0RUV9_ACIPI</name>
<accession>A0A0R0RUV9</accession>
<evidence type="ECO:0000256" key="6">
    <source>
        <dbReference type="ARBA" id="ARBA00022692"/>
    </source>
</evidence>
<dbReference type="SUPFAM" id="SSF74653">
    <property type="entry name" value="TolA/TonB C-terminal domain"/>
    <property type="match status" value="1"/>
</dbReference>
<evidence type="ECO:0000256" key="3">
    <source>
        <dbReference type="ARBA" id="ARBA00022448"/>
    </source>
</evidence>
<evidence type="ECO:0000313" key="12">
    <source>
        <dbReference type="EMBL" id="QIT17604.1"/>
    </source>
</evidence>
<dbReference type="InterPro" id="IPR051045">
    <property type="entry name" value="TonB-dependent_transducer"/>
</dbReference>
<evidence type="ECO:0000313" key="13">
    <source>
        <dbReference type="Proteomes" id="UP000501692"/>
    </source>
</evidence>
<keyword evidence="6" id="KW-0812">Transmembrane</keyword>
<dbReference type="Proteomes" id="UP000501692">
    <property type="component" value="Chromosome"/>
</dbReference>
<dbReference type="EMBL" id="CP049806">
    <property type="protein sequence ID" value="QIT17604.1"/>
    <property type="molecule type" value="Genomic_DNA"/>
</dbReference>
<evidence type="ECO:0000256" key="5">
    <source>
        <dbReference type="ARBA" id="ARBA00022519"/>
    </source>
</evidence>
<keyword evidence="8" id="KW-1133">Transmembrane helix</keyword>
<dbReference type="GO" id="GO:0031992">
    <property type="term" value="F:energy transducer activity"/>
    <property type="evidence" value="ECO:0007669"/>
    <property type="project" value="TreeGrafter"/>
</dbReference>
<reference evidence="12 13" key="1">
    <citation type="submission" date="2020-03" db="EMBL/GenBank/DDBJ databases">
        <authorList>
            <person name="Zhang L."/>
            <person name="Han X."/>
            <person name="Chen Y."/>
            <person name="Yu Y."/>
        </authorList>
    </citation>
    <scope>NUCLEOTIDE SEQUENCE [LARGE SCALE GENOMIC DNA]</scope>
    <source>
        <strain evidence="12 13">A1254</strain>
    </source>
</reference>
<dbReference type="InterPro" id="IPR006260">
    <property type="entry name" value="TonB/TolA_C"/>
</dbReference>
<dbReference type="AlphaFoldDB" id="A0A0R0RUV9"/>
<evidence type="ECO:0000256" key="7">
    <source>
        <dbReference type="ARBA" id="ARBA00022927"/>
    </source>
</evidence>
<sequence length="212" mass="24332">MKILLKVLLSLLFCFALNVYASDANNLVEVMPPNLHWKQIPKINISDQELQGYDREVIVGFLANEKGKVVDTTIVKSSGIESLDKKSLKAMKNASFYPYQENGFYVGFYGKQPFSFDVSRKPIFEFFPEIKVNKDDLKGQIRYMSIYSEADDNGNITLAKIQKSTGLQELDNFVLDEFRKKAKFFPLIINGKPYPISDTTNLTLTKFFTHHY</sequence>
<dbReference type="GO" id="GO:0015031">
    <property type="term" value="P:protein transport"/>
    <property type="evidence" value="ECO:0007669"/>
    <property type="project" value="UniProtKB-KW"/>
</dbReference>